<protein>
    <submittedName>
        <fullName evidence="2">Uncharacterized protein</fullName>
    </submittedName>
</protein>
<organism evidence="2 3">
    <name type="scientific">Circinella minor</name>
    <dbReference type="NCBI Taxonomy" id="1195481"/>
    <lineage>
        <taxon>Eukaryota</taxon>
        <taxon>Fungi</taxon>
        <taxon>Fungi incertae sedis</taxon>
        <taxon>Mucoromycota</taxon>
        <taxon>Mucoromycotina</taxon>
        <taxon>Mucoromycetes</taxon>
        <taxon>Mucorales</taxon>
        <taxon>Lichtheimiaceae</taxon>
        <taxon>Circinella</taxon>
    </lineage>
</organism>
<dbReference type="PANTHER" id="PTHR33066:SF2">
    <property type="entry name" value="FILAGGRIN-2-LIKE"/>
    <property type="match status" value="1"/>
</dbReference>
<dbReference type="EMBL" id="JAEPRB010000180">
    <property type="protein sequence ID" value="KAG2219419.1"/>
    <property type="molecule type" value="Genomic_DNA"/>
</dbReference>
<dbReference type="OrthoDB" id="5545891at2759"/>
<dbReference type="PANTHER" id="PTHR33066">
    <property type="entry name" value="INTEGRASE_SAM-LIKE_N DOMAIN-CONTAINING PROTEIN"/>
    <property type="match status" value="1"/>
</dbReference>
<gene>
    <name evidence="2" type="ORF">INT45_010610</name>
</gene>
<feature type="region of interest" description="Disordered" evidence="1">
    <location>
        <begin position="57"/>
        <end position="87"/>
    </location>
</feature>
<accession>A0A8H7RX46</accession>
<name>A0A8H7RX46_9FUNG</name>
<proteinExistence type="predicted"/>
<keyword evidence="3" id="KW-1185">Reference proteome</keyword>
<dbReference type="AlphaFoldDB" id="A0A8H7RX46"/>
<evidence type="ECO:0000256" key="1">
    <source>
        <dbReference type="SAM" id="MobiDB-lite"/>
    </source>
</evidence>
<sequence>MDATSYITQIRIDNMFKAANIHGLPPRLASSGPRYLLDPKTMVDHVNLSKAVSQTSFRSHFDNKRKKGKANSSSPNNNNKSDDDVSLGKTYKRKLGSSRYTSWFSNTIFTTPTNTTTHLSLTTNIIFHQTSTKPNNRRRTFIFIMQKSNRGNTFDNIRLSFSFIHRSEENRRSTSMPESTTTEPIYSKTTIQDGINQNHMQLNQQRRLPHQHRPVRCLLTHTSSQVFQKLPSVHMERETLSVLGTPFRSISQSISVVSNVQWLHNNGRLIIYI</sequence>
<comment type="caution">
    <text evidence="2">The sequence shown here is derived from an EMBL/GenBank/DDBJ whole genome shotgun (WGS) entry which is preliminary data.</text>
</comment>
<dbReference type="Proteomes" id="UP000646827">
    <property type="component" value="Unassembled WGS sequence"/>
</dbReference>
<evidence type="ECO:0000313" key="3">
    <source>
        <dbReference type="Proteomes" id="UP000646827"/>
    </source>
</evidence>
<evidence type="ECO:0000313" key="2">
    <source>
        <dbReference type="EMBL" id="KAG2219419.1"/>
    </source>
</evidence>
<reference evidence="2 3" key="1">
    <citation type="submission" date="2020-12" db="EMBL/GenBank/DDBJ databases">
        <title>Metabolic potential, ecology and presence of endohyphal bacteria is reflected in genomic diversity of Mucoromycotina.</title>
        <authorList>
            <person name="Muszewska A."/>
            <person name="Okrasinska A."/>
            <person name="Steczkiewicz K."/>
            <person name="Drgas O."/>
            <person name="Orlowska M."/>
            <person name="Perlinska-Lenart U."/>
            <person name="Aleksandrzak-Piekarczyk T."/>
            <person name="Szatraj K."/>
            <person name="Zielenkiewicz U."/>
            <person name="Pilsyk S."/>
            <person name="Malc E."/>
            <person name="Mieczkowski P."/>
            <person name="Kruszewska J.S."/>
            <person name="Biernat P."/>
            <person name="Pawlowska J."/>
        </authorList>
    </citation>
    <scope>NUCLEOTIDE SEQUENCE [LARGE SCALE GENOMIC DNA]</scope>
    <source>
        <strain evidence="2 3">CBS 142.35</strain>
    </source>
</reference>